<dbReference type="AlphaFoldDB" id="A0A163BBS7"/>
<feature type="domain" description="HTH araC/xylS-type" evidence="8">
    <location>
        <begin position="434"/>
        <end position="538"/>
    </location>
</feature>
<dbReference type="InterPro" id="IPR011990">
    <property type="entry name" value="TPR-like_helical_dom_sf"/>
</dbReference>
<keyword evidence="1" id="KW-0805">Transcription regulation</keyword>
<dbReference type="InterPro" id="IPR019734">
    <property type="entry name" value="TPR_rpt"/>
</dbReference>
<feature type="repeat" description="TPR" evidence="4">
    <location>
        <begin position="202"/>
        <end position="235"/>
    </location>
</feature>
<keyword evidence="10" id="KW-1185">Reference proteome</keyword>
<keyword evidence="6" id="KW-0812">Transmembrane</keyword>
<dbReference type="Pfam" id="PF12833">
    <property type="entry name" value="HTH_18"/>
    <property type="match status" value="1"/>
</dbReference>
<feature type="signal peptide" evidence="7">
    <location>
        <begin position="1"/>
        <end position="22"/>
    </location>
</feature>
<keyword evidence="4" id="KW-0802">TPR repeat</keyword>
<keyword evidence="6" id="KW-1133">Transmembrane helix</keyword>
<dbReference type="PRINTS" id="PR00032">
    <property type="entry name" value="HTHARAC"/>
</dbReference>
<dbReference type="InterPro" id="IPR020449">
    <property type="entry name" value="Tscrpt_reg_AraC-type_HTH"/>
</dbReference>
<feature type="repeat" description="TPR" evidence="4">
    <location>
        <begin position="162"/>
        <end position="195"/>
    </location>
</feature>
<evidence type="ECO:0000313" key="9">
    <source>
        <dbReference type="EMBL" id="KZS41231.1"/>
    </source>
</evidence>
<dbReference type="SUPFAM" id="SSF48452">
    <property type="entry name" value="TPR-like"/>
    <property type="match status" value="2"/>
</dbReference>
<reference evidence="9 10" key="1">
    <citation type="submission" date="2016-01" db="EMBL/GenBank/DDBJ databases">
        <title>The draft genome sequence of Aquimarina sp. RZW4-3-2.</title>
        <authorList>
            <person name="Wang Y."/>
        </authorList>
    </citation>
    <scope>NUCLEOTIDE SEQUENCE [LARGE SCALE GENOMIC DNA]</scope>
    <source>
        <strain evidence="9 10">RZW4-3-2</strain>
    </source>
</reference>
<dbReference type="Pfam" id="PF13176">
    <property type="entry name" value="TPR_7"/>
    <property type="match status" value="1"/>
</dbReference>
<dbReference type="SMART" id="SM00028">
    <property type="entry name" value="TPR"/>
    <property type="match status" value="6"/>
</dbReference>
<keyword evidence="5" id="KW-0175">Coiled coil</keyword>
<evidence type="ECO:0000256" key="4">
    <source>
        <dbReference type="PROSITE-ProRule" id="PRU00339"/>
    </source>
</evidence>
<dbReference type="InterPro" id="IPR018062">
    <property type="entry name" value="HTH_AraC-typ_CS"/>
</dbReference>
<evidence type="ECO:0000256" key="6">
    <source>
        <dbReference type="SAM" id="Phobius"/>
    </source>
</evidence>
<dbReference type="PANTHER" id="PTHR43280">
    <property type="entry name" value="ARAC-FAMILY TRANSCRIPTIONAL REGULATOR"/>
    <property type="match status" value="1"/>
</dbReference>
<evidence type="ECO:0000256" key="3">
    <source>
        <dbReference type="ARBA" id="ARBA00023163"/>
    </source>
</evidence>
<feature type="coiled-coil region" evidence="5">
    <location>
        <begin position="370"/>
        <end position="404"/>
    </location>
</feature>
<comment type="caution">
    <text evidence="9">The sequence shown here is derived from an EMBL/GenBank/DDBJ whole genome shotgun (WGS) entry which is preliminary data.</text>
</comment>
<accession>A0A163BBS7</accession>
<name>A0A163BBS7_9FLAO</name>
<dbReference type="STRING" id="1642818.AWE51_22770"/>
<dbReference type="Pfam" id="PF13424">
    <property type="entry name" value="TPR_12"/>
    <property type="match status" value="1"/>
</dbReference>
<dbReference type="SUPFAM" id="SSF46689">
    <property type="entry name" value="Homeodomain-like"/>
    <property type="match status" value="1"/>
</dbReference>
<keyword evidence="7" id="KW-0732">Signal</keyword>
<protein>
    <recommendedName>
        <fullName evidence="8">HTH araC/xylS-type domain-containing protein</fullName>
    </recommendedName>
</protein>
<dbReference type="RefSeq" id="WP_066312566.1">
    <property type="nucleotide sequence ID" value="NZ_LQRT01000006.1"/>
</dbReference>
<evidence type="ECO:0000256" key="7">
    <source>
        <dbReference type="SAM" id="SignalP"/>
    </source>
</evidence>
<keyword evidence="2" id="KW-0238">DNA-binding</keyword>
<dbReference type="InterPro" id="IPR018060">
    <property type="entry name" value="HTH_AraC"/>
</dbReference>
<dbReference type="GO" id="GO:0043565">
    <property type="term" value="F:sequence-specific DNA binding"/>
    <property type="evidence" value="ECO:0007669"/>
    <property type="project" value="InterPro"/>
</dbReference>
<evidence type="ECO:0000313" key="10">
    <source>
        <dbReference type="Proteomes" id="UP000076715"/>
    </source>
</evidence>
<dbReference type="PANTHER" id="PTHR43280:SF29">
    <property type="entry name" value="ARAC-FAMILY TRANSCRIPTIONAL REGULATOR"/>
    <property type="match status" value="1"/>
</dbReference>
<dbReference type="EMBL" id="LQRT01000006">
    <property type="protein sequence ID" value="KZS41231.1"/>
    <property type="molecule type" value="Genomic_DNA"/>
</dbReference>
<dbReference type="GO" id="GO:0003700">
    <property type="term" value="F:DNA-binding transcription factor activity"/>
    <property type="evidence" value="ECO:0007669"/>
    <property type="project" value="InterPro"/>
</dbReference>
<dbReference type="InterPro" id="IPR009057">
    <property type="entry name" value="Homeodomain-like_sf"/>
</dbReference>
<evidence type="ECO:0000256" key="1">
    <source>
        <dbReference type="ARBA" id="ARBA00023015"/>
    </source>
</evidence>
<evidence type="ECO:0000256" key="2">
    <source>
        <dbReference type="ARBA" id="ARBA00023125"/>
    </source>
</evidence>
<organism evidence="9 10">
    <name type="scientific">Aquimarina aggregata</name>
    <dbReference type="NCBI Taxonomy" id="1642818"/>
    <lineage>
        <taxon>Bacteria</taxon>
        <taxon>Pseudomonadati</taxon>
        <taxon>Bacteroidota</taxon>
        <taxon>Flavobacteriia</taxon>
        <taxon>Flavobacteriales</taxon>
        <taxon>Flavobacteriaceae</taxon>
        <taxon>Aquimarina</taxon>
    </lineage>
</organism>
<dbReference type="Proteomes" id="UP000076715">
    <property type="component" value="Unassembled WGS sequence"/>
</dbReference>
<feature type="chain" id="PRO_5007841880" description="HTH araC/xylS-type domain-containing protein" evidence="7">
    <location>
        <begin position="23"/>
        <end position="545"/>
    </location>
</feature>
<evidence type="ECO:0000256" key="5">
    <source>
        <dbReference type="SAM" id="Coils"/>
    </source>
</evidence>
<feature type="repeat" description="TPR" evidence="4">
    <location>
        <begin position="80"/>
        <end position="113"/>
    </location>
</feature>
<keyword evidence="6" id="KW-0472">Membrane</keyword>
<feature type="transmembrane region" description="Helical" evidence="6">
    <location>
        <begin position="347"/>
        <end position="367"/>
    </location>
</feature>
<dbReference type="Gene3D" id="1.10.10.60">
    <property type="entry name" value="Homeodomain-like"/>
    <property type="match status" value="1"/>
</dbReference>
<proteinExistence type="predicted"/>
<dbReference type="PROSITE" id="PS01124">
    <property type="entry name" value="HTH_ARAC_FAMILY_2"/>
    <property type="match status" value="1"/>
</dbReference>
<dbReference type="Gene3D" id="1.25.40.10">
    <property type="entry name" value="Tetratricopeptide repeat domain"/>
    <property type="match status" value="2"/>
</dbReference>
<evidence type="ECO:0000259" key="8">
    <source>
        <dbReference type="PROSITE" id="PS01124"/>
    </source>
</evidence>
<dbReference type="Pfam" id="PF13181">
    <property type="entry name" value="TPR_8"/>
    <property type="match status" value="2"/>
</dbReference>
<keyword evidence="3" id="KW-0804">Transcription</keyword>
<gene>
    <name evidence="9" type="ORF">AWE51_22770</name>
</gene>
<dbReference type="PROSITE" id="PS50005">
    <property type="entry name" value="TPR"/>
    <property type="match status" value="3"/>
</dbReference>
<dbReference type="SMART" id="SM00342">
    <property type="entry name" value="HTH_ARAC"/>
    <property type="match status" value="1"/>
</dbReference>
<sequence length="545" mass="63834">MTNLVLKIVLVLCICSVTHIGAQEKNGATQKHKTIVNETIDRLTKLQGDYYNKGEYERFKIFTDSILRIARKNNLKEIEIDAITRLGIYYKKKAEYDKALNYYLKSLELVTSIPESYKRRTVILINLGNIYNEIEYHNKAKLVFEEALGYINKHEGPDIYRMATYSGLGELTVANTKYKEALEYFKKSKEIGEKLRRNDIIVSALNSIADSYYQLKQYEQSVKYSEEALTLNDQKLSKELNASTHYNMGSALIKLNRLEEAEKPLQVALGLAFTYEYRRTEMYTHKKLAYIYDKLGKFEKAVNHQKGHDRVKGLYYNSLSKAKRLETEIEIKKIEEDLREISREKKILYLSSIIFISILLCVLFYYLRKNKRVSQEAEQLKKDRILLRNENETLKTNLQILAKQNLALSSSKEKTQIPYQKSLLSQKDREIYMKKILDYMDNEKPYLDFEIKQSDIAKNLSMTIHQFSEVLNVCLEKNFNSFINLYRVNEAKNLIKNPKYKDFKILAIGYEAGFNSKTSFNRVFKQLVGKTPSEYREESLKLITL</sequence>
<dbReference type="PROSITE" id="PS00041">
    <property type="entry name" value="HTH_ARAC_FAMILY_1"/>
    <property type="match status" value="1"/>
</dbReference>
<dbReference type="OrthoDB" id="5295174at2"/>